<evidence type="ECO:0000313" key="1">
    <source>
        <dbReference type="EMBL" id="GFR77104.1"/>
    </source>
</evidence>
<protein>
    <submittedName>
        <fullName evidence="1">Uncharacterized protein</fullName>
    </submittedName>
</protein>
<gene>
    <name evidence="1" type="ORF">ElyMa_000499900</name>
</gene>
<sequence>MSAGRTLEHLVVDIFQWERLAEDSTAWRHEIHRCLRRAEEYLSTRADEKRPRKKQTLYRLKQRNFMIKTGSRQRGKKRQREGVKTLTLVTEQQLETNVCSSIISPSHELKAGKKTEVLCMLVQHVKD</sequence>
<reference evidence="1 2" key="1">
    <citation type="journal article" date="2021" name="Elife">
        <title>Chloroplast acquisition without the gene transfer in kleptoplastic sea slugs, Plakobranchus ocellatus.</title>
        <authorList>
            <person name="Maeda T."/>
            <person name="Takahashi S."/>
            <person name="Yoshida T."/>
            <person name="Shimamura S."/>
            <person name="Takaki Y."/>
            <person name="Nagai Y."/>
            <person name="Toyoda A."/>
            <person name="Suzuki Y."/>
            <person name="Arimoto A."/>
            <person name="Ishii H."/>
            <person name="Satoh N."/>
            <person name="Nishiyama T."/>
            <person name="Hasebe M."/>
            <person name="Maruyama T."/>
            <person name="Minagawa J."/>
            <person name="Obokata J."/>
            <person name="Shigenobu S."/>
        </authorList>
    </citation>
    <scope>NUCLEOTIDE SEQUENCE [LARGE SCALE GENOMIC DNA]</scope>
</reference>
<dbReference type="EMBL" id="BMAT01000957">
    <property type="protein sequence ID" value="GFR77104.1"/>
    <property type="molecule type" value="Genomic_DNA"/>
</dbReference>
<dbReference type="Proteomes" id="UP000762676">
    <property type="component" value="Unassembled WGS sequence"/>
</dbReference>
<proteinExistence type="predicted"/>
<comment type="caution">
    <text evidence="1">The sequence shown here is derived from an EMBL/GenBank/DDBJ whole genome shotgun (WGS) entry which is preliminary data.</text>
</comment>
<name>A0AAV4FVD7_9GAST</name>
<keyword evidence="2" id="KW-1185">Reference proteome</keyword>
<evidence type="ECO:0000313" key="2">
    <source>
        <dbReference type="Proteomes" id="UP000762676"/>
    </source>
</evidence>
<organism evidence="1 2">
    <name type="scientific">Elysia marginata</name>
    <dbReference type="NCBI Taxonomy" id="1093978"/>
    <lineage>
        <taxon>Eukaryota</taxon>
        <taxon>Metazoa</taxon>
        <taxon>Spiralia</taxon>
        <taxon>Lophotrochozoa</taxon>
        <taxon>Mollusca</taxon>
        <taxon>Gastropoda</taxon>
        <taxon>Heterobranchia</taxon>
        <taxon>Euthyneura</taxon>
        <taxon>Panpulmonata</taxon>
        <taxon>Sacoglossa</taxon>
        <taxon>Placobranchoidea</taxon>
        <taxon>Plakobranchidae</taxon>
        <taxon>Elysia</taxon>
    </lineage>
</organism>
<accession>A0AAV4FVD7</accession>
<dbReference type="AlphaFoldDB" id="A0AAV4FVD7"/>